<dbReference type="RefSeq" id="WP_379998015.1">
    <property type="nucleotide sequence ID" value="NZ_JBHSGN010000090.1"/>
</dbReference>
<evidence type="ECO:0000259" key="1">
    <source>
        <dbReference type="PROSITE" id="PS50206"/>
    </source>
</evidence>
<protein>
    <submittedName>
        <fullName evidence="2">Rhodanese-like domain-containing protein</fullName>
    </submittedName>
</protein>
<accession>A0ABV9KYE7</accession>
<comment type="caution">
    <text evidence="2">The sequence shown here is derived from an EMBL/GenBank/DDBJ whole genome shotgun (WGS) entry which is preliminary data.</text>
</comment>
<dbReference type="SUPFAM" id="SSF52821">
    <property type="entry name" value="Rhodanese/Cell cycle control phosphatase"/>
    <property type="match status" value="1"/>
</dbReference>
<proteinExistence type="predicted"/>
<dbReference type="EMBL" id="JBHSGN010000090">
    <property type="protein sequence ID" value="MFC4675107.1"/>
    <property type="molecule type" value="Genomic_DNA"/>
</dbReference>
<dbReference type="Proteomes" id="UP001596023">
    <property type="component" value="Unassembled WGS sequence"/>
</dbReference>
<gene>
    <name evidence="2" type="ORF">ACFO6W_15510</name>
</gene>
<reference evidence="3" key="1">
    <citation type="journal article" date="2019" name="Int. J. Syst. Evol. Microbiol.">
        <title>The Global Catalogue of Microorganisms (GCM) 10K type strain sequencing project: providing services to taxonomists for standard genome sequencing and annotation.</title>
        <authorList>
            <consortium name="The Broad Institute Genomics Platform"/>
            <consortium name="The Broad Institute Genome Sequencing Center for Infectious Disease"/>
            <person name="Wu L."/>
            <person name="Ma J."/>
        </authorList>
    </citation>
    <scope>NUCLEOTIDE SEQUENCE [LARGE SCALE GENOMIC DNA]</scope>
    <source>
        <strain evidence="3">CCUG 66188</strain>
    </source>
</reference>
<dbReference type="PANTHER" id="PTHR43031">
    <property type="entry name" value="FAD-DEPENDENT OXIDOREDUCTASE"/>
    <property type="match status" value="1"/>
</dbReference>
<dbReference type="Pfam" id="PF00581">
    <property type="entry name" value="Rhodanese"/>
    <property type="match status" value="1"/>
</dbReference>
<dbReference type="InterPro" id="IPR001763">
    <property type="entry name" value="Rhodanese-like_dom"/>
</dbReference>
<dbReference type="InterPro" id="IPR036873">
    <property type="entry name" value="Rhodanese-like_dom_sf"/>
</dbReference>
<dbReference type="PANTHER" id="PTHR43031:SF1">
    <property type="entry name" value="PYRIDINE NUCLEOTIDE-DISULPHIDE OXIDOREDUCTASE"/>
    <property type="match status" value="1"/>
</dbReference>
<evidence type="ECO:0000313" key="2">
    <source>
        <dbReference type="EMBL" id="MFC4675107.1"/>
    </source>
</evidence>
<dbReference type="InterPro" id="IPR050229">
    <property type="entry name" value="GlpE_sulfurtransferase"/>
</dbReference>
<keyword evidence="3" id="KW-1185">Reference proteome</keyword>
<dbReference type="CDD" id="cd00158">
    <property type="entry name" value="RHOD"/>
    <property type="match status" value="1"/>
</dbReference>
<sequence length="100" mass="11264">MAGFLSRLLGLEDKADFKTLMENGAILLDVRTKEEYKQGATTNSINIPLDNLRNNLSKLKKDKPIIAVCASGMRSRSAVFFLRSKGFQEVYNGGSWFNFR</sequence>
<feature type="domain" description="Rhodanese" evidence="1">
    <location>
        <begin position="21"/>
        <end position="100"/>
    </location>
</feature>
<name>A0ABV9KYE7_9BACT</name>
<organism evidence="2 3">
    <name type="scientific">Dysgonomonas termitidis</name>
    <dbReference type="NCBI Taxonomy" id="1516126"/>
    <lineage>
        <taxon>Bacteria</taxon>
        <taxon>Pseudomonadati</taxon>
        <taxon>Bacteroidota</taxon>
        <taxon>Bacteroidia</taxon>
        <taxon>Bacteroidales</taxon>
        <taxon>Dysgonomonadaceae</taxon>
        <taxon>Dysgonomonas</taxon>
    </lineage>
</organism>
<evidence type="ECO:0000313" key="3">
    <source>
        <dbReference type="Proteomes" id="UP001596023"/>
    </source>
</evidence>
<dbReference type="PROSITE" id="PS50206">
    <property type="entry name" value="RHODANESE_3"/>
    <property type="match status" value="1"/>
</dbReference>
<dbReference type="SMART" id="SM00450">
    <property type="entry name" value="RHOD"/>
    <property type="match status" value="1"/>
</dbReference>
<dbReference type="Gene3D" id="3.40.250.10">
    <property type="entry name" value="Rhodanese-like domain"/>
    <property type="match status" value="1"/>
</dbReference>